<dbReference type="EMBL" id="GG738944">
    <property type="protein sequence ID" value="EFC36094.1"/>
    <property type="molecule type" value="Genomic_DNA"/>
</dbReference>
<accession>D2W4A5</accession>
<evidence type="ECO:0000313" key="2">
    <source>
        <dbReference type="Proteomes" id="UP000006671"/>
    </source>
</evidence>
<protein>
    <submittedName>
        <fullName evidence="1">Predicted protein</fullName>
    </submittedName>
</protein>
<dbReference type="GeneID" id="8859808"/>
<reference evidence="1 2" key="1">
    <citation type="journal article" date="2010" name="Cell">
        <title>The genome of Naegleria gruberi illuminates early eukaryotic versatility.</title>
        <authorList>
            <person name="Fritz-Laylin L.K."/>
            <person name="Prochnik S.E."/>
            <person name="Ginger M.L."/>
            <person name="Dacks J.B."/>
            <person name="Carpenter M.L."/>
            <person name="Field M.C."/>
            <person name="Kuo A."/>
            <person name="Paredez A."/>
            <person name="Chapman J."/>
            <person name="Pham J."/>
            <person name="Shu S."/>
            <person name="Neupane R."/>
            <person name="Cipriano M."/>
            <person name="Mancuso J."/>
            <person name="Tu H."/>
            <person name="Salamov A."/>
            <person name="Lindquist E."/>
            <person name="Shapiro H."/>
            <person name="Lucas S."/>
            <person name="Grigoriev I.V."/>
            <person name="Cande W.Z."/>
            <person name="Fulton C."/>
            <person name="Rokhsar D.S."/>
            <person name="Dawson S.C."/>
        </authorList>
    </citation>
    <scope>NUCLEOTIDE SEQUENCE [LARGE SCALE GENOMIC DNA]</scope>
    <source>
        <strain evidence="1 2">NEG-M</strain>
    </source>
</reference>
<evidence type="ECO:0000313" key="1">
    <source>
        <dbReference type="EMBL" id="EFC36094.1"/>
    </source>
</evidence>
<dbReference type="KEGG" id="ngr:NAEGRDRAFT_76235"/>
<proteinExistence type="predicted"/>
<dbReference type="AlphaFoldDB" id="D2W4A5"/>
<dbReference type="InParanoid" id="D2W4A5"/>
<dbReference type="VEuPathDB" id="AmoebaDB:NAEGRDRAFT_76235"/>
<organism evidence="2">
    <name type="scientific">Naegleria gruberi</name>
    <name type="common">Amoeba</name>
    <dbReference type="NCBI Taxonomy" id="5762"/>
    <lineage>
        <taxon>Eukaryota</taxon>
        <taxon>Discoba</taxon>
        <taxon>Heterolobosea</taxon>
        <taxon>Tetramitia</taxon>
        <taxon>Eutetramitia</taxon>
        <taxon>Vahlkampfiidae</taxon>
        <taxon>Naegleria</taxon>
    </lineage>
</organism>
<gene>
    <name evidence="1" type="ORF">NAEGRDRAFT_76235</name>
</gene>
<sequence length="123" mass="14262">MKRKKQKSSLIRIPRKSVPLEDQQPSVIVETPILVEIERLNYDMKLLQRFYEQQRHGELCKSAREILNKKLHPDFCKFGHFLGLGSCLPDGKNFLVQFKHVFIISSTRANFSIGLALMPILPQ</sequence>
<name>D2W4A5_NAEGR</name>
<dbReference type="RefSeq" id="XP_002668838.1">
    <property type="nucleotide sequence ID" value="XM_002668792.1"/>
</dbReference>
<dbReference type="Proteomes" id="UP000006671">
    <property type="component" value="Unassembled WGS sequence"/>
</dbReference>
<keyword evidence="2" id="KW-1185">Reference proteome</keyword>